<proteinExistence type="predicted"/>
<accession>A0ABQ8QTB1</accession>
<dbReference type="Gene3D" id="1.10.510.10">
    <property type="entry name" value="Transferase(Phosphotransferase) domain 1"/>
    <property type="match status" value="1"/>
</dbReference>
<feature type="domain" description="Fungal-type protein kinase" evidence="1">
    <location>
        <begin position="104"/>
        <end position="210"/>
    </location>
</feature>
<name>A0ABQ8QTB1_9AGAR</name>
<comment type="caution">
    <text evidence="2">The sequence shown here is derived from an EMBL/GenBank/DDBJ whole genome shotgun (WGS) entry which is preliminary data.</text>
</comment>
<sequence>MVVRVECACRHGPPNTCDWQEKKLVLKLSFPSTTHVSERTFMDRCKELAQGKHAWVLNHLPNITWSFDIPFRAGSPQDNLKKKFGDAYEMCVMRGVIQELELLAYLETAKECTQVFYDVFQCHHWVWKYPEILHRNISQGNVMVREKNGKVYGVLNDWDLAIWLNNKRDGPTSLFHTGTKPYMAHEQQSDDWEGPHQYCHDMESIFYVILLFKDDEFLHNKKSSVVHTVPFMPPVSPFFIGFRLWLTRLQECLRRGFNNMGDYNLEAAKQEDSQFKTDDDSQSGNLPPFDMETLGGHFLYERVGMILHKFKNEQLTTHGLEWQNILERSSRKRQQR</sequence>
<protein>
    <recommendedName>
        <fullName evidence="1">Fungal-type protein kinase domain-containing protein</fullName>
    </recommendedName>
</protein>
<evidence type="ECO:0000313" key="3">
    <source>
        <dbReference type="Proteomes" id="UP001163828"/>
    </source>
</evidence>
<dbReference type="Proteomes" id="UP001163828">
    <property type="component" value="Unassembled WGS sequence"/>
</dbReference>
<dbReference type="InterPro" id="IPR040976">
    <property type="entry name" value="Pkinase_fungal"/>
</dbReference>
<dbReference type="SUPFAM" id="SSF56112">
    <property type="entry name" value="Protein kinase-like (PK-like)"/>
    <property type="match status" value="1"/>
</dbReference>
<evidence type="ECO:0000259" key="1">
    <source>
        <dbReference type="Pfam" id="PF17667"/>
    </source>
</evidence>
<dbReference type="EMBL" id="MU790507">
    <property type="protein sequence ID" value="KAJ4001628.1"/>
    <property type="molecule type" value="Genomic_DNA"/>
</dbReference>
<reference evidence="2" key="1">
    <citation type="submission" date="2022-08" db="EMBL/GenBank/DDBJ databases">
        <authorList>
            <consortium name="DOE Joint Genome Institute"/>
            <person name="Min B."/>
            <person name="Riley R."/>
            <person name="Sierra-Patev S."/>
            <person name="Naranjo-Ortiz M."/>
            <person name="Looney B."/>
            <person name="Konkel Z."/>
            <person name="Slot J.C."/>
            <person name="Sakamoto Y."/>
            <person name="Steenwyk J.L."/>
            <person name="Rokas A."/>
            <person name="Carro J."/>
            <person name="Camarero S."/>
            <person name="Ferreira P."/>
            <person name="Molpeceres G."/>
            <person name="Ruiz-Duenas F.J."/>
            <person name="Serrano A."/>
            <person name="Henrissat B."/>
            <person name="Drula E."/>
            <person name="Hughes K.W."/>
            <person name="Mata J.L."/>
            <person name="Ishikawa N.K."/>
            <person name="Vargas-Isla R."/>
            <person name="Ushijima S."/>
            <person name="Smith C.A."/>
            <person name="Ahrendt S."/>
            <person name="Andreopoulos W."/>
            <person name="He G."/>
            <person name="Labutti K."/>
            <person name="Lipzen A."/>
            <person name="Ng V."/>
            <person name="Sandor L."/>
            <person name="Barry K."/>
            <person name="Martinez A.T."/>
            <person name="Xiao Y."/>
            <person name="Gibbons J.G."/>
            <person name="Terashima K."/>
            <person name="Hibbett D.S."/>
            <person name="Grigoriev I.V."/>
        </authorList>
    </citation>
    <scope>NUCLEOTIDE SEQUENCE</scope>
    <source>
        <strain evidence="2">TFB10827</strain>
    </source>
</reference>
<organism evidence="2 3">
    <name type="scientific">Lentinula boryana</name>
    <dbReference type="NCBI Taxonomy" id="40481"/>
    <lineage>
        <taxon>Eukaryota</taxon>
        <taxon>Fungi</taxon>
        <taxon>Dikarya</taxon>
        <taxon>Basidiomycota</taxon>
        <taxon>Agaricomycotina</taxon>
        <taxon>Agaricomycetes</taxon>
        <taxon>Agaricomycetidae</taxon>
        <taxon>Agaricales</taxon>
        <taxon>Marasmiineae</taxon>
        <taxon>Omphalotaceae</taxon>
        <taxon>Lentinula</taxon>
    </lineage>
</organism>
<dbReference type="Pfam" id="PF17667">
    <property type="entry name" value="Pkinase_fungal"/>
    <property type="match status" value="1"/>
</dbReference>
<dbReference type="InterPro" id="IPR011009">
    <property type="entry name" value="Kinase-like_dom_sf"/>
</dbReference>
<evidence type="ECO:0000313" key="2">
    <source>
        <dbReference type="EMBL" id="KAJ4001628.1"/>
    </source>
</evidence>
<keyword evidence="3" id="KW-1185">Reference proteome</keyword>
<gene>
    <name evidence="2" type="ORF">F5050DRAFT_1871020</name>
</gene>